<name>A0A8H3TY22_9TREE</name>
<reference evidence="9" key="1">
    <citation type="submission" date="2020-07" db="EMBL/GenBank/DDBJ databases">
        <title>Draft Genome Sequence of a Deep-Sea Yeast, Naganishia (Cryptococcus) liquefaciens strain N6.</title>
        <authorList>
            <person name="Han Y.W."/>
            <person name="Kajitani R."/>
            <person name="Morimoto H."/>
            <person name="Parhat M."/>
            <person name="Tsubouchi H."/>
            <person name="Bakenova O."/>
            <person name="Ogata M."/>
            <person name="Argunhan B."/>
            <person name="Aoki R."/>
            <person name="Kajiwara S."/>
            <person name="Itoh T."/>
            <person name="Iwasaki H."/>
        </authorList>
    </citation>
    <scope>NUCLEOTIDE SEQUENCE</scope>
    <source>
        <strain evidence="9">N6</strain>
    </source>
</reference>
<dbReference type="GO" id="GO:0003723">
    <property type="term" value="F:RNA binding"/>
    <property type="evidence" value="ECO:0007669"/>
    <property type="project" value="UniProtKB-KW"/>
</dbReference>
<evidence type="ECO:0000256" key="7">
    <source>
        <dbReference type="RuleBase" id="RU362106"/>
    </source>
</evidence>
<dbReference type="GO" id="GO:0000179">
    <property type="term" value="F:rRNA (adenine-N6,N6-)-dimethyltransferase activity"/>
    <property type="evidence" value="ECO:0007669"/>
    <property type="project" value="TreeGrafter"/>
</dbReference>
<evidence type="ECO:0000256" key="6">
    <source>
        <dbReference type="ARBA" id="ARBA00024915"/>
    </source>
</evidence>
<keyword evidence="10" id="KW-1185">Reference proteome</keyword>
<dbReference type="InterPro" id="IPR001737">
    <property type="entry name" value="KsgA/Erm"/>
</dbReference>
<evidence type="ECO:0000256" key="3">
    <source>
        <dbReference type="ARBA" id="ARBA00022679"/>
    </source>
</evidence>
<dbReference type="Pfam" id="PF00398">
    <property type="entry name" value="RrnaAD"/>
    <property type="match status" value="1"/>
</dbReference>
<dbReference type="Gene3D" id="1.10.8.100">
    <property type="entry name" value="Ribosomal RNA adenine dimethylase-like, domain 2"/>
    <property type="match status" value="1"/>
</dbReference>
<proteinExistence type="inferred from homology"/>
<keyword evidence="3 7" id="KW-0808">Transferase</keyword>
<accession>A0A8H3TY22</accession>
<evidence type="ECO:0000256" key="8">
    <source>
        <dbReference type="SAM" id="MobiDB-lite"/>
    </source>
</evidence>
<dbReference type="GO" id="GO:0034246">
    <property type="term" value="F:mitochondrial transcription factor activity"/>
    <property type="evidence" value="ECO:0007669"/>
    <property type="project" value="TreeGrafter"/>
</dbReference>
<keyword evidence="4 7" id="KW-0949">S-adenosyl-L-methionine</keyword>
<dbReference type="InterPro" id="IPR029063">
    <property type="entry name" value="SAM-dependent_MTases_sf"/>
</dbReference>
<evidence type="ECO:0000256" key="4">
    <source>
        <dbReference type="ARBA" id="ARBA00022691"/>
    </source>
</evidence>
<comment type="similarity">
    <text evidence="7">Belongs to the class I-like SAM-binding methyltransferase superfamily. rRNA adenine N(6)-methyltransferase family.</text>
</comment>
<organism evidence="9 10">
    <name type="scientific">Naganishia liquefaciens</name>
    <dbReference type="NCBI Taxonomy" id="104408"/>
    <lineage>
        <taxon>Eukaryota</taxon>
        <taxon>Fungi</taxon>
        <taxon>Dikarya</taxon>
        <taxon>Basidiomycota</taxon>
        <taxon>Agaricomycotina</taxon>
        <taxon>Tremellomycetes</taxon>
        <taxon>Filobasidiales</taxon>
        <taxon>Filobasidiaceae</taxon>
        <taxon>Naganishia</taxon>
    </lineage>
</organism>
<sequence length="533" mass="58510">MRTSLRRLLPLPPVPPRETWTRKFPSSNFNVVNRLTADGGGRAVSKGGKRTQVADTALANSIARKLDIQNDQVVLEAYPGMGFLTRAILALPPDVRPRKVLSIEPSVDFNVHGLNLTPEQALSGWSPLNGTGGGGGGDDGDDGDDGNSKAKQTLLAKRRDAVREILAGLAKKGQSTPDLDAVTRDDAAAAINESMGTPVFRAFPSEDDSALTIIDGTMFDWKTVPALEEQGLLDDVQRREWQDEPPNLHYIATIPDSDMGEQLVNQWVSCVAGPSWLFRFGRVKMSFLVKPTLYDRLTAVPGTRAYCKLSVITSALCEVHPATPLYPPGPDAAVPVSLRLKREKEALEKQGAKSGMSVLAPRKPKKTKKAMTEPEPEIASIASSPSFSDPILSADPDLWYPKFRRTLTEQKQPPRPGMMALTLVPRKEPQILPDDKDVWDYILRRMFVNPGSPLEVAINNLGMGATNLVPKLTDPSLPADKRIEPTKWIREYTVQDWSLIVEAFKKWPFAPDVLVLGTLLEEDNDTRQVGSGM</sequence>
<evidence type="ECO:0000256" key="5">
    <source>
        <dbReference type="ARBA" id="ARBA00022884"/>
    </source>
</evidence>
<dbReference type="SUPFAM" id="SSF53335">
    <property type="entry name" value="S-adenosyl-L-methionine-dependent methyltransferases"/>
    <property type="match status" value="2"/>
</dbReference>
<feature type="region of interest" description="Disordered" evidence="8">
    <location>
        <begin position="121"/>
        <end position="151"/>
    </location>
</feature>
<evidence type="ECO:0000256" key="1">
    <source>
        <dbReference type="ARBA" id="ARBA00004173"/>
    </source>
</evidence>
<gene>
    <name evidence="9" type="ORF">NliqN6_5340</name>
</gene>
<evidence type="ECO:0000256" key="2">
    <source>
        <dbReference type="ARBA" id="ARBA00022603"/>
    </source>
</evidence>
<comment type="subcellular location">
    <subcellularLocation>
        <location evidence="1">Mitochondrion</location>
    </subcellularLocation>
</comment>
<keyword evidence="7" id="KW-0698">rRNA processing</keyword>
<evidence type="ECO:0000313" key="10">
    <source>
        <dbReference type="Proteomes" id="UP000620104"/>
    </source>
</evidence>
<dbReference type="GO" id="GO:0005759">
    <property type="term" value="C:mitochondrial matrix"/>
    <property type="evidence" value="ECO:0007669"/>
    <property type="project" value="TreeGrafter"/>
</dbReference>
<dbReference type="Gene3D" id="3.40.50.150">
    <property type="entry name" value="Vaccinia Virus protein VP39"/>
    <property type="match status" value="2"/>
</dbReference>
<keyword evidence="5" id="KW-0694">RNA-binding</keyword>
<dbReference type="EC" id="2.1.1.-" evidence="7"/>
<dbReference type="PANTHER" id="PTHR11727">
    <property type="entry name" value="DIMETHYLADENOSINE TRANSFERASE"/>
    <property type="match status" value="1"/>
</dbReference>
<dbReference type="EMBL" id="BLZA01000032">
    <property type="protein sequence ID" value="GHJ88938.1"/>
    <property type="molecule type" value="Genomic_DNA"/>
</dbReference>
<keyword evidence="2 7" id="KW-0489">Methyltransferase</keyword>
<dbReference type="InterPro" id="IPR023165">
    <property type="entry name" value="rRNA_Ade_diMease-like_C"/>
</dbReference>
<dbReference type="PANTHER" id="PTHR11727:SF17">
    <property type="entry name" value="DIMETHYLADENOSINE TRANSFERASE 1, MITOCHONDRIAL"/>
    <property type="match status" value="1"/>
</dbReference>
<dbReference type="GO" id="GO:0006391">
    <property type="term" value="P:transcription initiation at mitochondrial promoter"/>
    <property type="evidence" value="ECO:0007669"/>
    <property type="project" value="TreeGrafter"/>
</dbReference>
<comment type="caution">
    <text evidence="9">The sequence shown here is derived from an EMBL/GenBank/DDBJ whole genome shotgun (WGS) entry which is preliminary data.</text>
</comment>
<evidence type="ECO:0000313" key="9">
    <source>
        <dbReference type="EMBL" id="GHJ88938.1"/>
    </source>
</evidence>
<dbReference type="Proteomes" id="UP000620104">
    <property type="component" value="Unassembled WGS sequence"/>
</dbReference>
<dbReference type="AlphaFoldDB" id="A0A8H3TY22"/>
<dbReference type="OrthoDB" id="16079at2759"/>
<protein>
    <recommendedName>
        <fullName evidence="7">rRNA adenine N(6)-methyltransferase</fullName>
        <ecNumber evidence="7">2.1.1.-</ecNumber>
    </recommendedName>
</protein>
<comment type="function">
    <text evidence="6">Mitochondrial transcription factor that confers selective promoter recognition on the core subunit of the yeast mitochondrial RNA polymerase. Interacts with DNA in a non-specific manner.</text>
</comment>
<feature type="region of interest" description="Disordered" evidence="8">
    <location>
        <begin position="347"/>
        <end position="382"/>
    </location>
</feature>